<dbReference type="GO" id="GO:0004630">
    <property type="term" value="F:phospholipase D activity"/>
    <property type="evidence" value="ECO:0007669"/>
    <property type="project" value="UniProtKB-EC"/>
</dbReference>
<dbReference type="GO" id="GO:0006793">
    <property type="term" value="P:phosphorus metabolic process"/>
    <property type="evidence" value="ECO:0007669"/>
    <property type="project" value="UniProtKB-ARBA"/>
</dbReference>
<comment type="similarity">
    <text evidence="2">Belongs to the phospholipase D family.</text>
</comment>
<sequence>MRAVLLALVTAPTAALSPVPGAMASAEPDPVVNRPVFNDSWGAPEAQYANSTQFARLLDRVPAGEEIVLSWFGFEVLKHESDPTAHLLAAHARGVSVKVVLDHGQAGNHAHAQLKAALGTDDAKPSFVVTCKDKFPKGPDRGCIATRVSSWSNGYNHTKFAAFSKVRMNNGTIVPNVVFTGSSNVGDWDAVEAYNDMFTLTDAEAHKAFRTYFADLVRYRRTAAGDNDYYTDTGSGSQFRAFFSPRKERAGQPYADPATDTVYNTLHSVDPSCRYQEPDGSWHQTDLRVVMLAFNRDPVAAKLAELSRKGCWVDVVYAGKEVLDAFKGAKAQLTKCDFDGTPGKRDLQVHSKTLLIDGEYDKDTTPRVYTGSHNYAWSALRQADEILLRITGRAVHDEYLRNFWKIRDTCRSRASVSAVEPVLEQLFQALLDFRRQDLPRVLAKRVSACTRTSLCRAGTGQVNTARMRRARTASSLVTSLSTGTWPVIAASKAALAPSTKGSAARSVKESRRLCMDEPNSAS</sequence>
<dbReference type="PANTHER" id="PTHR43856:SF1">
    <property type="entry name" value="MITOCHONDRIAL CARDIOLIPIN HYDROLASE"/>
    <property type="match status" value="1"/>
</dbReference>
<accession>A0A1G9W8C4</accession>
<evidence type="ECO:0000259" key="9">
    <source>
        <dbReference type="PROSITE" id="PS50035"/>
    </source>
</evidence>
<dbReference type="GO" id="GO:0016891">
    <property type="term" value="F:RNA endonuclease activity producing 5'-phosphomonoesters, hydrolytic mechanism"/>
    <property type="evidence" value="ECO:0007669"/>
    <property type="project" value="TreeGrafter"/>
</dbReference>
<keyword evidence="8" id="KW-0732">Signal</keyword>
<keyword evidence="11" id="KW-1185">Reference proteome</keyword>
<evidence type="ECO:0000256" key="1">
    <source>
        <dbReference type="ARBA" id="ARBA00000798"/>
    </source>
</evidence>
<feature type="compositionally biased region" description="Basic and acidic residues" evidence="7">
    <location>
        <begin position="506"/>
        <end position="515"/>
    </location>
</feature>
<dbReference type="InterPro" id="IPR051406">
    <property type="entry name" value="PLD_domain"/>
</dbReference>
<dbReference type="Proteomes" id="UP000183376">
    <property type="component" value="Chromosome I"/>
</dbReference>
<dbReference type="RefSeq" id="WP_063766599.1">
    <property type="nucleotide sequence ID" value="NZ_JOEF01000012.1"/>
</dbReference>
<evidence type="ECO:0000256" key="4">
    <source>
        <dbReference type="ARBA" id="ARBA00022801"/>
    </source>
</evidence>
<organism evidence="10 11">
    <name type="scientific">Allokutzneria albata</name>
    <name type="common">Kibdelosporangium albatum</name>
    <dbReference type="NCBI Taxonomy" id="211114"/>
    <lineage>
        <taxon>Bacteria</taxon>
        <taxon>Bacillati</taxon>
        <taxon>Actinomycetota</taxon>
        <taxon>Actinomycetes</taxon>
        <taxon>Pseudonocardiales</taxon>
        <taxon>Pseudonocardiaceae</taxon>
        <taxon>Allokutzneria</taxon>
    </lineage>
</organism>
<dbReference type="eggNOG" id="COG1502">
    <property type="taxonomic scope" value="Bacteria"/>
</dbReference>
<dbReference type="AlphaFoldDB" id="A0A1G9W8C4"/>
<evidence type="ECO:0000256" key="3">
    <source>
        <dbReference type="ARBA" id="ARBA00012027"/>
    </source>
</evidence>
<comment type="catalytic activity">
    <reaction evidence="1">
        <text>a 1,2-diacyl-sn-glycero-3-phosphocholine + H2O = a 1,2-diacyl-sn-glycero-3-phosphate + choline + H(+)</text>
        <dbReference type="Rhea" id="RHEA:14445"/>
        <dbReference type="ChEBI" id="CHEBI:15354"/>
        <dbReference type="ChEBI" id="CHEBI:15377"/>
        <dbReference type="ChEBI" id="CHEBI:15378"/>
        <dbReference type="ChEBI" id="CHEBI:57643"/>
        <dbReference type="ChEBI" id="CHEBI:58608"/>
        <dbReference type="EC" id="3.1.4.4"/>
    </reaction>
</comment>
<keyword evidence="5" id="KW-0442">Lipid degradation</keyword>
<evidence type="ECO:0000256" key="8">
    <source>
        <dbReference type="SAM" id="SignalP"/>
    </source>
</evidence>
<dbReference type="InterPro" id="IPR025202">
    <property type="entry name" value="PLD-like_dom"/>
</dbReference>
<evidence type="ECO:0000313" key="10">
    <source>
        <dbReference type="EMBL" id="SDM80466.1"/>
    </source>
</evidence>
<dbReference type="InterPro" id="IPR001736">
    <property type="entry name" value="PLipase_D/transphosphatidylase"/>
</dbReference>
<evidence type="ECO:0000256" key="5">
    <source>
        <dbReference type="ARBA" id="ARBA00022963"/>
    </source>
</evidence>
<proteinExistence type="inferred from homology"/>
<gene>
    <name evidence="10" type="ORF">SAMN04489726_3442</name>
</gene>
<dbReference type="Gene3D" id="3.30.870.10">
    <property type="entry name" value="Endonuclease Chain A"/>
    <property type="match status" value="2"/>
</dbReference>
<protein>
    <recommendedName>
        <fullName evidence="3">phospholipase D</fullName>
        <ecNumber evidence="3">3.1.4.4</ecNumber>
    </recommendedName>
</protein>
<dbReference type="STRING" id="211114.SAMN04489726_3442"/>
<evidence type="ECO:0000256" key="7">
    <source>
        <dbReference type="SAM" id="MobiDB-lite"/>
    </source>
</evidence>
<name>A0A1G9W8C4_ALLAB</name>
<dbReference type="SMART" id="SM00155">
    <property type="entry name" value="PLDc"/>
    <property type="match status" value="2"/>
</dbReference>
<keyword evidence="4" id="KW-0378">Hydrolase</keyword>
<feature type="signal peptide" evidence="8">
    <location>
        <begin position="1"/>
        <end position="24"/>
    </location>
</feature>
<dbReference type="PANTHER" id="PTHR43856">
    <property type="entry name" value="CARDIOLIPIN HYDROLASE"/>
    <property type="match status" value="1"/>
</dbReference>
<reference evidence="10 11" key="1">
    <citation type="submission" date="2016-10" db="EMBL/GenBank/DDBJ databases">
        <authorList>
            <person name="de Groot N.N."/>
        </authorList>
    </citation>
    <scope>NUCLEOTIDE SEQUENCE [LARGE SCALE GENOMIC DNA]</scope>
    <source>
        <strain evidence="10 11">DSM 44149</strain>
    </source>
</reference>
<dbReference type="EC" id="3.1.4.4" evidence="3"/>
<dbReference type="PROSITE" id="PS50035">
    <property type="entry name" value="PLD"/>
    <property type="match status" value="1"/>
</dbReference>
<feature type="chain" id="PRO_5009245849" description="phospholipase D" evidence="8">
    <location>
        <begin position="25"/>
        <end position="522"/>
    </location>
</feature>
<evidence type="ECO:0000256" key="6">
    <source>
        <dbReference type="ARBA" id="ARBA00023098"/>
    </source>
</evidence>
<dbReference type="SUPFAM" id="SSF56024">
    <property type="entry name" value="Phospholipase D/nuclease"/>
    <property type="match status" value="2"/>
</dbReference>
<feature type="region of interest" description="Disordered" evidence="7">
    <location>
        <begin position="499"/>
        <end position="522"/>
    </location>
</feature>
<dbReference type="GO" id="GO:0016042">
    <property type="term" value="P:lipid catabolic process"/>
    <property type="evidence" value="ECO:0007669"/>
    <property type="project" value="UniProtKB-KW"/>
</dbReference>
<keyword evidence="6" id="KW-0443">Lipid metabolism</keyword>
<feature type="domain" description="PLD phosphodiesterase" evidence="9">
    <location>
        <begin position="345"/>
        <end position="379"/>
    </location>
</feature>
<dbReference type="Pfam" id="PF13091">
    <property type="entry name" value="PLDc_2"/>
    <property type="match status" value="2"/>
</dbReference>
<evidence type="ECO:0000313" key="11">
    <source>
        <dbReference type="Proteomes" id="UP000183376"/>
    </source>
</evidence>
<evidence type="ECO:0000256" key="2">
    <source>
        <dbReference type="ARBA" id="ARBA00008664"/>
    </source>
</evidence>
<dbReference type="EMBL" id="LT629701">
    <property type="protein sequence ID" value="SDM80466.1"/>
    <property type="molecule type" value="Genomic_DNA"/>
</dbReference>